<sequence length="872" mass="97908">MPFHPAHPLFVLLESIDPDNEDHLTYFAKENQKFQLQIQDGLLHAHMNRLRIKEGKEPKEVLEIGADDAVPFRIALILDYLSVLPIEQARAYCQKILEISEKLDNALAKAPQSKKDGVIRWGEEQGFLTGLEAAFEAAESYGFKKSDNKDLEEAFITIHDAQTNASKENFFKRILAVDPSNNLAVVDFFQRAEQDLLNAKRLVLGDAITGLDEQLPVLIAFSTGIVLEENIDSAAIQVILDKLMVISDSFLESIRALPNGDMQDRLQEQYAWCFNLSSALSYVIQNNAIEVLRDPKTFEHFAKLYHNKLDVVVQFNTIIRETQRDLDKEHDLKKRLSYQNEDDSIYKQADTTGNTLLHYAMQILAIPLTKEQLNPVLQVIERSLKEGVSLDLENRDAKSPLDLLAEVATGNFKHDIMPKKLFDELKEKGIDLKKPQFEGYSIGSFTEPFIILSERRETTLLAEILNKKNPDNYLSFLQLALMREPDLRSNIADTLLNPNVSGDTVFGNLFKNPASNPAAIAFALQCVDLKDKRFANVVCDEIPIDSPYLDLRDEKFLKKWLNEGLNINHQGEKTGNTLLHKRFQQGDSADVVTLLRQGANPKLKNYEGHTARASKPEHNISIFAIMNYGVRYATKTLNNGVKRLWNGLRGKKEVLPTTLEQAINHSDEKLVVPLEKSEPVVIQEMQQKKGVRFAGDSVESTVLSPESLKSEWKSVQPSHSNSQASLLMRKAITPIASEHKGHKQKKAVVVNAELKVELAPSSAVVASQFCIEQFQQALKELESGRLPSFCQADVSLRVARQACIDIIQKMSILEKAGKVEPTAIRMVAFDVGAGRVLRKENPLSKLRRTLEGMENTSTSKFRPGGRDPASGA</sequence>
<feature type="region of interest" description="Disordered" evidence="1">
    <location>
        <begin position="850"/>
        <end position="872"/>
    </location>
</feature>
<dbReference type="EMBL" id="LKHV02000001">
    <property type="protein sequence ID" value="MCS5709071.1"/>
    <property type="molecule type" value="Genomic_DNA"/>
</dbReference>
<comment type="caution">
    <text evidence="2">The sequence shown here is derived from an EMBL/GenBank/DDBJ whole genome shotgun (WGS) entry which is preliminary data.</text>
</comment>
<reference evidence="3" key="2">
    <citation type="journal article" date="2016" name="Genome Announc.">
        <title>Draft Genome Sequences of Two Novel Amoeba-Resistant Intranuclear Bacteria, 'Candidatus Berkiella cookevillensis' and 'Candidatus Berkiella aquae'.</title>
        <authorList>
            <person name="Mehari Y.T."/>
            <person name="Arivett B.A."/>
            <person name="Farone A.L."/>
            <person name="Gunderson J.H."/>
            <person name="Farone M.B."/>
        </authorList>
    </citation>
    <scope>NUCLEOTIDE SEQUENCE</scope>
    <source>
        <strain evidence="3">CC99</strain>
    </source>
</reference>
<accession>A0A0Q9YKR9</accession>
<reference evidence="3" key="3">
    <citation type="submission" date="2021-06" db="EMBL/GenBank/DDBJ databases">
        <title>Genomic Description and Analysis of Intracellular Bacteria, Candidatus Berkiella cookevillensis and Candidatus Berkiella aquae.</title>
        <authorList>
            <person name="Kidane D.T."/>
            <person name="Mehari Y.T."/>
            <person name="Rice F.C."/>
            <person name="Arivett B.A."/>
            <person name="Farone A.L."/>
            <person name="Berk S.G."/>
            <person name="Farone M.B."/>
        </authorList>
    </citation>
    <scope>NUCLEOTIDE SEQUENCE</scope>
    <source>
        <strain evidence="3">CC99</strain>
    </source>
</reference>
<dbReference type="InterPro" id="IPR036770">
    <property type="entry name" value="Ankyrin_rpt-contain_sf"/>
</dbReference>
<dbReference type="Gene3D" id="1.25.40.20">
    <property type="entry name" value="Ankyrin repeat-containing domain"/>
    <property type="match status" value="1"/>
</dbReference>
<gene>
    <name evidence="3" type="ORF">CC99x_009160</name>
    <name evidence="2" type="ORF">CC99x_02481</name>
</gene>
<evidence type="ECO:0000313" key="2">
    <source>
        <dbReference type="EMBL" id="KRG17287.1"/>
    </source>
</evidence>
<organism evidence="2">
    <name type="scientific">Candidatus Berkiella cookevillensis</name>
    <dbReference type="NCBI Taxonomy" id="437022"/>
    <lineage>
        <taxon>Bacteria</taxon>
        <taxon>Pseudomonadati</taxon>
        <taxon>Pseudomonadota</taxon>
        <taxon>Gammaproteobacteria</taxon>
        <taxon>Candidatus Berkiellales</taxon>
        <taxon>Candidatus Berkiellaceae</taxon>
        <taxon>Candidatus Berkiella</taxon>
    </lineage>
</organism>
<dbReference type="RefSeq" id="WP_057625566.1">
    <property type="nucleotide sequence ID" value="NZ_LKHV02000001.1"/>
</dbReference>
<keyword evidence="4" id="KW-1185">Reference proteome</keyword>
<name>A0A0Q9YKR9_9GAMM</name>
<dbReference type="EMBL" id="LKHV01000020">
    <property type="protein sequence ID" value="KRG17287.1"/>
    <property type="molecule type" value="Genomic_DNA"/>
</dbReference>
<dbReference type="Proteomes" id="UP000051494">
    <property type="component" value="Unassembled WGS sequence"/>
</dbReference>
<dbReference type="AlphaFoldDB" id="A0A0Q9YKR9"/>
<evidence type="ECO:0000313" key="4">
    <source>
        <dbReference type="Proteomes" id="UP000051494"/>
    </source>
</evidence>
<evidence type="ECO:0000256" key="1">
    <source>
        <dbReference type="SAM" id="MobiDB-lite"/>
    </source>
</evidence>
<reference evidence="2" key="1">
    <citation type="submission" date="2015-09" db="EMBL/GenBank/DDBJ databases">
        <title>Draft Genome Sequences of Two Novel Amoeba-resistant Intranuclear Bacteria, Candidatus Berkiella cookevillensis and Candidatus Berkiella aquae.</title>
        <authorList>
            <person name="Mehari Y.T."/>
            <person name="Arivett B.A."/>
            <person name="Farone A.L."/>
            <person name="Gunderson J.H."/>
            <person name="Farone M.B."/>
        </authorList>
    </citation>
    <scope>NUCLEOTIDE SEQUENCE [LARGE SCALE GENOMIC DNA]</scope>
    <source>
        <strain evidence="2">CC99</strain>
    </source>
</reference>
<protein>
    <submittedName>
        <fullName evidence="2">Uncharacterized protein</fullName>
    </submittedName>
</protein>
<dbReference type="SUPFAM" id="SSF48403">
    <property type="entry name" value="Ankyrin repeat"/>
    <property type="match status" value="1"/>
</dbReference>
<proteinExistence type="predicted"/>
<evidence type="ECO:0000313" key="3">
    <source>
        <dbReference type="EMBL" id="MCS5709071.1"/>
    </source>
</evidence>